<dbReference type="EMBL" id="VCGU01000458">
    <property type="protein sequence ID" value="TRY64134.1"/>
    <property type="molecule type" value="Genomic_DNA"/>
</dbReference>
<evidence type="ECO:0000313" key="3">
    <source>
        <dbReference type="Proteomes" id="UP000318571"/>
    </source>
</evidence>
<reference evidence="2 3" key="1">
    <citation type="journal article" date="2018" name="Nat. Ecol. Evol.">
        <title>Genomic signatures of mitonuclear coevolution across populations of Tigriopus californicus.</title>
        <authorList>
            <person name="Barreto F.S."/>
            <person name="Watson E.T."/>
            <person name="Lima T.G."/>
            <person name="Willett C.S."/>
            <person name="Edmands S."/>
            <person name="Li W."/>
            <person name="Burton R.S."/>
        </authorList>
    </citation>
    <scope>NUCLEOTIDE SEQUENCE [LARGE SCALE GENOMIC DNA]</scope>
    <source>
        <strain evidence="2 3">San Diego</strain>
    </source>
</reference>
<feature type="compositionally biased region" description="Low complexity" evidence="1">
    <location>
        <begin position="23"/>
        <end position="50"/>
    </location>
</feature>
<feature type="compositionally biased region" description="Low complexity" evidence="1">
    <location>
        <begin position="142"/>
        <end position="168"/>
    </location>
</feature>
<gene>
    <name evidence="2" type="ORF">TCAL_07705</name>
</gene>
<comment type="caution">
    <text evidence="2">The sequence shown here is derived from an EMBL/GenBank/DDBJ whole genome shotgun (WGS) entry which is preliminary data.</text>
</comment>
<organism evidence="2 3">
    <name type="scientific">Tigriopus californicus</name>
    <name type="common">Marine copepod</name>
    <dbReference type="NCBI Taxonomy" id="6832"/>
    <lineage>
        <taxon>Eukaryota</taxon>
        <taxon>Metazoa</taxon>
        <taxon>Ecdysozoa</taxon>
        <taxon>Arthropoda</taxon>
        <taxon>Crustacea</taxon>
        <taxon>Multicrustacea</taxon>
        <taxon>Hexanauplia</taxon>
        <taxon>Copepoda</taxon>
        <taxon>Harpacticoida</taxon>
        <taxon>Harpacticidae</taxon>
        <taxon>Tigriopus</taxon>
    </lineage>
</organism>
<sequence>MSGERCMRKKKCIRVQVYLEGKSAAAAAASAASSGSNSAGSIGNNGSSSGTGPGSHLHHPFGDGSNGFANLRNYSHGGSKPHSNGLGNPGGPGSGNKDHFHSDGEDDDDESPGEASPMGLNGPASVESTSEPSLRSPAGFHSLPSIGSPGGSSIASPSTPSSSSLTTSNYDNPMASFLASDWFSRASAVAAAGGGAFKPPAYFHHMPQRAAVGRDPKDSNHPLSVTQLTGGGGSCTPAASENLVGPPHAPPSADKRPPLLSMT</sequence>
<accession>A0A553NFA8</accession>
<proteinExistence type="predicted"/>
<evidence type="ECO:0000313" key="2">
    <source>
        <dbReference type="EMBL" id="TRY64134.1"/>
    </source>
</evidence>
<feature type="region of interest" description="Disordered" evidence="1">
    <location>
        <begin position="208"/>
        <end position="263"/>
    </location>
</feature>
<name>A0A553NFA8_TIGCA</name>
<protein>
    <submittedName>
        <fullName evidence="2">Uncharacterized protein</fullName>
    </submittedName>
</protein>
<feature type="region of interest" description="Disordered" evidence="1">
    <location>
        <begin position="23"/>
        <end position="171"/>
    </location>
</feature>
<dbReference type="AlphaFoldDB" id="A0A553NFA8"/>
<dbReference type="Proteomes" id="UP000318571">
    <property type="component" value="Chromosome 10"/>
</dbReference>
<keyword evidence="3" id="KW-1185">Reference proteome</keyword>
<evidence type="ECO:0000256" key="1">
    <source>
        <dbReference type="SAM" id="MobiDB-lite"/>
    </source>
</evidence>